<accession>A0AB38YI17</accession>
<dbReference type="InterPro" id="IPR038180">
    <property type="entry name" value="FlgT_N_sf"/>
</dbReference>
<feature type="domain" description="Flagellar assembly protein T middle" evidence="3">
    <location>
        <begin position="125"/>
        <end position="285"/>
    </location>
</feature>
<protein>
    <submittedName>
        <fullName evidence="5">Flagellar assembly protein FlgT</fullName>
    </submittedName>
</protein>
<gene>
    <name evidence="5" type="ORF">NFC81_04495</name>
</gene>
<keyword evidence="1" id="KW-0732">Signal</keyword>
<keyword evidence="5" id="KW-0282">Flagellum</keyword>
<evidence type="ECO:0000313" key="5">
    <source>
        <dbReference type="EMBL" id="WLD59049.1"/>
    </source>
</evidence>
<dbReference type="InterPro" id="IPR032386">
    <property type="entry name" value="FlgT_M"/>
</dbReference>
<dbReference type="EMBL" id="CP101717">
    <property type="protein sequence ID" value="WLD59049.1"/>
    <property type="molecule type" value="Genomic_DNA"/>
</dbReference>
<dbReference type="Gene3D" id="2.40.10.410">
    <property type="entry name" value="FlgT, C-terminal domain"/>
    <property type="match status" value="1"/>
</dbReference>
<keyword evidence="5" id="KW-0966">Cell projection</keyword>
<dbReference type="InterPro" id="IPR032388">
    <property type="entry name" value="FlgT_C"/>
</dbReference>
<dbReference type="Gene3D" id="3.40.50.10610">
    <property type="entry name" value="ABC-type transport auxiliary lipoprotein component"/>
    <property type="match status" value="1"/>
</dbReference>
<dbReference type="AlphaFoldDB" id="A0AB38YI17"/>
<keyword evidence="5" id="KW-0969">Cilium</keyword>
<dbReference type="Pfam" id="PF16538">
    <property type="entry name" value="FlgT_C"/>
    <property type="match status" value="1"/>
</dbReference>
<evidence type="ECO:0000256" key="1">
    <source>
        <dbReference type="SAM" id="SignalP"/>
    </source>
</evidence>
<proteinExistence type="predicted"/>
<dbReference type="Gene3D" id="3.30.1660.40">
    <property type="entry name" value="FlgT, N-terminal domain"/>
    <property type="match status" value="1"/>
</dbReference>
<dbReference type="InterPro" id="IPR038165">
    <property type="entry name" value="FlgT_C_sf"/>
</dbReference>
<feature type="signal peptide" evidence="1">
    <location>
        <begin position="1"/>
        <end position="18"/>
    </location>
</feature>
<feature type="domain" description="Flagellar assembly protein T N-terminal" evidence="4">
    <location>
        <begin position="29"/>
        <end position="114"/>
    </location>
</feature>
<feature type="chain" id="PRO_5044294631" evidence="1">
    <location>
        <begin position="19"/>
        <end position="406"/>
    </location>
</feature>
<dbReference type="Pfam" id="PF16539">
    <property type="entry name" value="FlgT_M"/>
    <property type="match status" value="1"/>
</dbReference>
<evidence type="ECO:0000259" key="3">
    <source>
        <dbReference type="Pfam" id="PF16539"/>
    </source>
</evidence>
<reference evidence="5" key="1">
    <citation type="submission" date="2022-07" db="EMBL/GenBank/DDBJ databases">
        <title>Complete genome sequence of Salinispirillum sp. LH10-3-1 capable of multiple carbohydrate inversion isolated from a soda lake.</title>
        <authorList>
            <person name="Liu J."/>
            <person name="Zhai Y."/>
            <person name="Zhang H."/>
            <person name="Yang H."/>
            <person name="Qu J."/>
            <person name="Li J."/>
        </authorList>
    </citation>
    <scope>NUCLEOTIDE SEQUENCE</scope>
    <source>
        <strain evidence="5">LH 10-3-1</strain>
    </source>
</reference>
<organism evidence="5">
    <name type="scientific">Salinispirillum sp. LH 10-3-1</name>
    <dbReference type="NCBI Taxonomy" id="2952525"/>
    <lineage>
        <taxon>Bacteria</taxon>
        <taxon>Pseudomonadati</taxon>
        <taxon>Pseudomonadota</taxon>
        <taxon>Gammaproteobacteria</taxon>
        <taxon>Oceanospirillales</taxon>
        <taxon>Saccharospirillaceae</taxon>
        <taxon>Salinispirillum</taxon>
    </lineage>
</organism>
<dbReference type="Pfam" id="PF16548">
    <property type="entry name" value="FlgT_N"/>
    <property type="match status" value="1"/>
</dbReference>
<evidence type="ECO:0000259" key="4">
    <source>
        <dbReference type="Pfam" id="PF16548"/>
    </source>
</evidence>
<sequence>MKTVTFLMILMLSPLLFAQDMAHVTAGRFVQAEGQADIIYGDTHSARVRALRAAIQNASMQASSQVRSSQVVENGRLSMDYLRINSAAQVTAVEVVSEGAVGSMYRVAIEARVSESQMCANHVVNDYSKSLAVTGFALEDPTQTTLGHLGAVDRSLPSHLVNELNGLGGVRALNASYLMMYPSIPTAPTRVSARNTLTRAVDTARDLGVQFVVSGVVRDLGMQEVERNRDESDGLLAALTQRGRMMQRHLVVDVYIHDGYSGALVFQSRYSAAGAWDFRSNEKVGFATPKFFGSDFGREVQRLFDQVVEDVYATVECQPFMANIAQVDGQTIFIKMGAESGLRPGDNLGVYRTSTFFDRDQQDYTQLTDTKLVARVTQVQPHFAIAELPVRVERLNLQPDDLVIAW</sequence>
<dbReference type="InterPro" id="IPR032370">
    <property type="entry name" value="FlgT_N"/>
</dbReference>
<feature type="domain" description="Flagellar assembly protein T C-terminal" evidence="2">
    <location>
        <begin position="329"/>
        <end position="404"/>
    </location>
</feature>
<name>A0AB38YI17_9GAMM</name>
<evidence type="ECO:0000259" key="2">
    <source>
        <dbReference type="Pfam" id="PF16538"/>
    </source>
</evidence>
<dbReference type="RefSeq" id="WP_304996340.1">
    <property type="nucleotide sequence ID" value="NZ_CP101717.1"/>
</dbReference>